<dbReference type="InterPro" id="IPR038717">
    <property type="entry name" value="Tc1-like_DDE_dom"/>
</dbReference>
<keyword evidence="4" id="KW-0540">Nuclease</keyword>
<organism evidence="4 5">
    <name type="scientific">Popillia japonica</name>
    <name type="common">Japanese beetle</name>
    <dbReference type="NCBI Taxonomy" id="7064"/>
    <lineage>
        <taxon>Eukaryota</taxon>
        <taxon>Metazoa</taxon>
        <taxon>Ecdysozoa</taxon>
        <taxon>Arthropoda</taxon>
        <taxon>Hexapoda</taxon>
        <taxon>Insecta</taxon>
        <taxon>Pterygota</taxon>
        <taxon>Neoptera</taxon>
        <taxon>Endopterygota</taxon>
        <taxon>Coleoptera</taxon>
        <taxon>Polyphaga</taxon>
        <taxon>Scarabaeiformia</taxon>
        <taxon>Scarabaeidae</taxon>
        <taxon>Rutelinae</taxon>
        <taxon>Popillia</taxon>
    </lineage>
</organism>
<feature type="transmembrane region" description="Helical" evidence="2">
    <location>
        <begin position="408"/>
        <end position="429"/>
    </location>
</feature>
<evidence type="ECO:0000259" key="3">
    <source>
        <dbReference type="Pfam" id="PF13358"/>
    </source>
</evidence>
<evidence type="ECO:0000313" key="4">
    <source>
        <dbReference type="EMBL" id="KAK9754429.1"/>
    </source>
</evidence>
<dbReference type="EMBL" id="JASPKY010000007">
    <property type="protein sequence ID" value="KAK9754429.1"/>
    <property type="molecule type" value="Genomic_DNA"/>
</dbReference>
<accession>A0AAW1N5J4</accession>
<dbReference type="InterPro" id="IPR009057">
    <property type="entry name" value="Homeodomain-like_sf"/>
</dbReference>
<evidence type="ECO:0000256" key="2">
    <source>
        <dbReference type="SAM" id="Phobius"/>
    </source>
</evidence>
<keyword evidence="4" id="KW-0255">Endonuclease</keyword>
<dbReference type="InterPro" id="IPR036397">
    <property type="entry name" value="RNaseH_sf"/>
</dbReference>
<dbReference type="GO" id="GO:0003676">
    <property type="term" value="F:nucleic acid binding"/>
    <property type="evidence" value="ECO:0007669"/>
    <property type="project" value="InterPro"/>
</dbReference>
<feature type="domain" description="Tc1-like transposase DDE" evidence="3">
    <location>
        <begin position="151"/>
        <end position="256"/>
    </location>
</feature>
<evidence type="ECO:0000313" key="5">
    <source>
        <dbReference type="Proteomes" id="UP001458880"/>
    </source>
</evidence>
<evidence type="ECO:0000256" key="1">
    <source>
        <dbReference type="ARBA" id="ARBA00004123"/>
    </source>
</evidence>
<keyword evidence="4" id="KW-0378">Hydrolase</keyword>
<reference evidence="4 5" key="1">
    <citation type="journal article" date="2024" name="BMC Genomics">
        <title>De novo assembly and annotation of Popillia japonica's genome with initial clues to its potential as an invasive pest.</title>
        <authorList>
            <person name="Cucini C."/>
            <person name="Boschi S."/>
            <person name="Funari R."/>
            <person name="Cardaioli E."/>
            <person name="Iannotti N."/>
            <person name="Marturano G."/>
            <person name="Paoli F."/>
            <person name="Bruttini M."/>
            <person name="Carapelli A."/>
            <person name="Frati F."/>
            <person name="Nardi F."/>
        </authorList>
    </citation>
    <scope>NUCLEOTIDE SEQUENCE [LARGE SCALE GENOMIC DNA]</scope>
    <source>
        <strain evidence="4">DMR45628</strain>
    </source>
</reference>
<dbReference type="Pfam" id="PF13565">
    <property type="entry name" value="HTH_32"/>
    <property type="match status" value="1"/>
</dbReference>
<dbReference type="GO" id="GO:0004519">
    <property type="term" value="F:endonuclease activity"/>
    <property type="evidence" value="ECO:0007669"/>
    <property type="project" value="UniProtKB-KW"/>
</dbReference>
<dbReference type="Gene3D" id="3.30.420.10">
    <property type="entry name" value="Ribonuclease H-like superfamily/Ribonuclease H"/>
    <property type="match status" value="1"/>
</dbReference>
<comment type="caution">
    <text evidence="4">The sequence shown here is derived from an EMBL/GenBank/DDBJ whole genome shotgun (WGS) entry which is preliminary data.</text>
</comment>
<dbReference type="SUPFAM" id="SSF46689">
    <property type="entry name" value="Homeodomain-like"/>
    <property type="match status" value="1"/>
</dbReference>
<keyword evidence="2" id="KW-1133">Transmembrane helix</keyword>
<comment type="subcellular location">
    <subcellularLocation>
        <location evidence="1">Nucleus</location>
    </subcellularLocation>
</comment>
<dbReference type="InterPro" id="IPR052338">
    <property type="entry name" value="Transposase_5"/>
</dbReference>
<dbReference type="GO" id="GO:0005634">
    <property type="term" value="C:nucleus"/>
    <property type="evidence" value="ECO:0007669"/>
    <property type="project" value="UniProtKB-SubCell"/>
</dbReference>
<keyword evidence="2" id="KW-0472">Membrane</keyword>
<protein>
    <submittedName>
        <fullName evidence="4">DDE superfamily endonuclease</fullName>
    </submittedName>
</protein>
<dbReference type="Pfam" id="PF13358">
    <property type="entry name" value="DDE_3"/>
    <property type="match status" value="1"/>
</dbReference>
<dbReference type="PANTHER" id="PTHR23022">
    <property type="entry name" value="TRANSPOSABLE ELEMENT-RELATED"/>
    <property type="match status" value="1"/>
</dbReference>
<keyword evidence="5" id="KW-1185">Reference proteome</keyword>
<dbReference type="AlphaFoldDB" id="A0AAW1N5J4"/>
<name>A0AAW1N5J4_POPJA</name>
<gene>
    <name evidence="4" type="ORF">QE152_g1219</name>
</gene>
<dbReference type="PANTHER" id="PTHR23022:SF119">
    <property type="entry name" value="TC1-LIKE TRANSPOSASE DDE DOMAIN-CONTAINING PROTEIN"/>
    <property type="match status" value="1"/>
</dbReference>
<keyword evidence="2" id="KW-0812">Transmembrane</keyword>
<dbReference type="Proteomes" id="UP001458880">
    <property type="component" value="Unassembled WGS sequence"/>
</dbReference>
<proteinExistence type="predicted"/>
<sequence>MVDHGILKSKLYAYGVRGKALELFSSYLEGRSHYTEKSLVHYWVHRWRTENDDVALRTRARPGHPPKITPEDGNRILEYVGQHPISTSGRIVEVLHLNYTTRVVRNFLHKNGIHCRNPAISTSQDAKKVVWRGNNTRYDEQNVVRMRQSNRINLAYWGWMSSAGPGELTRIDARMDAVEYIRILEEVLLPSVRIVYPAPHRITLVQDNSAVHSARVVRDWFVEHRAEIEVLPWPAKSPDLNPIENLWAAMVRMWDLRDRPIPRTQVELHRHVTEVWESFRGQPANLRKSRGVDAYTIAGSRIAGSRGSERVLDALLIIRKLIYGCSSAADCRVSGISGWKFFLSFISSASNCRDYHKTILYDVFWDVGPLDVMAHQSRIFLSVAGNIGIGLSKLTSGLMSELPFPLNIIFLPVLLLFVLFLVWSILTYLTDTHIDLNLFHLIYIKFKTNKAIKENSEGQTKRNREELEELAPTYTEKRKIQDKYKKVKKRNQDTRHEKLKEDLSFTKADIVESIPIS</sequence>